<dbReference type="GO" id="GO:0043565">
    <property type="term" value="F:sequence-specific DNA binding"/>
    <property type="evidence" value="ECO:0007669"/>
    <property type="project" value="InterPro"/>
</dbReference>
<dbReference type="PROSITE" id="PS01124">
    <property type="entry name" value="HTH_ARAC_FAMILY_2"/>
    <property type="match status" value="1"/>
</dbReference>
<evidence type="ECO:0000256" key="3">
    <source>
        <dbReference type="ARBA" id="ARBA00023163"/>
    </source>
</evidence>
<dbReference type="Pfam" id="PF12833">
    <property type="entry name" value="HTH_18"/>
    <property type="match status" value="1"/>
</dbReference>
<evidence type="ECO:0000259" key="5">
    <source>
        <dbReference type="PROSITE" id="PS01124"/>
    </source>
</evidence>
<dbReference type="PANTHER" id="PTHR43280">
    <property type="entry name" value="ARAC-FAMILY TRANSCRIPTIONAL REGULATOR"/>
    <property type="match status" value="1"/>
</dbReference>
<sequence length="394" mass="44639">MIGFYKRALYGLLILLVTSIVLVLIALDQTFLSSPLMPRQASTYGWFSETDTDQYDGGSSTAFLSDDSFLLDAELRLTETIERPYTAVSMVFHDANNQRIHRDLSAYQHITFQIKCSTNTVLTMLVYTVDSVITQPHNYLTYRAPHSYFNCSSQWQPVTLDLTDMTLPAWWLHMFNLNLADNGYSLEQVAKIQLGTTAQSPLNETIRVQVNSLTLRGEDWQTLYLTAGLLILLWLGYIVWFVRAHGHALVSGLQHKILSERPLVAYQQLSLAPHRNSPSDSIIRYLAEHFSNPELNVDMAVNALGINRTKMNELLKAELGLTFTGYLNKLRLAEASRLLSITDNGNIADIAYAVGYKNISYFNKLFKEEYGCTPKSFKQHFDKASSPKSEQNSH</sequence>
<evidence type="ECO:0000256" key="2">
    <source>
        <dbReference type="ARBA" id="ARBA00023125"/>
    </source>
</evidence>
<feature type="domain" description="HTH araC/xylS-type" evidence="5">
    <location>
        <begin position="280"/>
        <end position="380"/>
    </location>
</feature>
<proteinExistence type="predicted"/>
<dbReference type="InterPro" id="IPR018062">
    <property type="entry name" value="HTH_AraC-typ_CS"/>
</dbReference>
<keyword evidence="4" id="KW-1133">Transmembrane helix</keyword>
<keyword evidence="4" id="KW-0812">Transmembrane</keyword>
<keyword evidence="7" id="KW-1185">Reference proteome</keyword>
<feature type="transmembrane region" description="Helical" evidence="4">
    <location>
        <begin position="7"/>
        <end position="27"/>
    </location>
</feature>
<dbReference type="InterPro" id="IPR020449">
    <property type="entry name" value="Tscrpt_reg_AraC-type_HTH"/>
</dbReference>
<evidence type="ECO:0000256" key="4">
    <source>
        <dbReference type="SAM" id="Phobius"/>
    </source>
</evidence>
<dbReference type="Proteomes" id="UP000184520">
    <property type="component" value="Unassembled WGS sequence"/>
</dbReference>
<keyword evidence="2 6" id="KW-0238">DNA-binding</keyword>
<dbReference type="Gene3D" id="1.10.10.60">
    <property type="entry name" value="Homeodomain-like"/>
    <property type="match status" value="2"/>
</dbReference>
<dbReference type="InterPro" id="IPR018060">
    <property type="entry name" value="HTH_AraC"/>
</dbReference>
<evidence type="ECO:0000313" key="6">
    <source>
        <dbReference type="EMBL" id="SHH31507.1"/>
    </source>
</evidence>
<dbReference type="RefSeq" id="WP_073325215.1">
    <property type="nucleotide sequence ID" value="NZ_FQWD01000008.1"/>
</dbReference>
<evidence type="ECO:0000256" key="1">
    <source>
        <dbReference type="ARBA" id="ARBA00023015"/>
    </source>
</evidence>
<keyword evidence="1" id="KW-0805">Transcription regulation</keyword>
<organism evidence="6 7">
    <name type="scientific">Marisediminitalea aggregata</name>
    <dbReference type="NCBI Taxonomy" id="634436"/>
    <lineage>
        <taxon>Bacteria</taxon>
        <taxon>Pseudomonadati</taxon>
        <taxon>Pseudomonadota</taxon>
        <taxon>Gammaproteobacteria</taxon>
        <taxon>Alteromonadales</taxon>
        <taxon>Alteromonadaceae</taxon>
        <taxon>Marisediminitalea</taxon>
    </lineage>
</organism>
<name>A0A1M5RYS0_9ALTE</name>
<protein>
    <submittedName>
        <fullName evidence="6">AraC-type DNA-binding protein</fullName>
    </submittedName>
</protein>
<keyword evidence="4" id="KW-0472">Membrane</keyword>
<dbReference type="PRINTS" id="PR00032">
    <property type="entry name" value="HTHARAC"/>
</dbReference>
<dbReference type="SUPFAM" id="SSF46689">
    <property type="entry name" value="Homeodomain-like"/>
    <property type="match status" value="1"/>
</dbReference>
<gene>
    <name evidence="6" type="ORF">SAMN05216361_4295</name>
</gene>
<keyword evidence="3" id="KW-0804">Transcription</keyword>
<dbReference type="OrthoDB" id="345413at2"/>
<accession>A0A1M5RYS0</accession>
<dbReference type="STRING" id="634436.SAMN05216361_4295"/>
<dbReference type="SMART" id="SM00342">
    <property type="entry name" value="HTH_ARAC"/>
    <property type="match status" value="1"/>
</dbReference>
<dbReference type="PANTHER" id="PTHR43280:SF27">
    <property type="entry name" value="TRANSCRIPTIONAL REGULATOR MTLR"/>
    <property type="match status" value="1"/>
</dbReference>
<reference evidence="7" key="1">
    <citation type="submission" date="2016-11" db="EMBL/GenBank/DDBJ databases">
        <authorList>
            <person name="Varghese N."/>
            <person name="Submissions S."/>
        </authorList>
    </citation>
    <scope>NUCLEOTIDE SEQUENCE [LARGE SCALE GENOMIC DNA]</scope>
    <source>
        <strain evidence="7">CGMCC 1.8995</strain>
    </source>
</reference>
<dbReference type="PROSITE" id="PS00041">
    <property type="entry name" value="HTH_ARAC_FAMILY_1"/>
    <property type="match status" value="1"/>
</dbReference>
<dbReference type="GO" id="GO:0003700">
    <property type="term" value="F:DNA-binding transcription factor activity"/>
    <property type="evidence" value="ECO:0007669"/>
    <property type="project" value="InterPro"/>
</dbReference>
<dbReference type="EMBL" id="FQWD01000008">
    <property type="protein sequence ID" value="SHH31507.1"/>
    <property type="molecule type" value="Genomic_DNA"/>
</dbReference>
<evidence type="ECO:0000313" key="7">
    <source>
        <dbReference type="Proteomes" id="UP000184520"/>
    </source>
</evidence>
<dbReference type="InterPro" id="IPR009057">
    <property type="entry name" value="Homeodomain-like_sf"/>
</dbReference>
<dbReference type="AlphaFoldDB" id="A0A1M5RYS0"/>
<feature type="transmembrane region" description="Helical" evidence="4">
    <location>
        <begin position="223"/>
        <end position="242"/>
    </location>
</feature>